<dbReference type="EMBL" id="RIBS01000005">
    <property type="protein sequence ID" value="RNF83075.1"/>
    <property type="molecule type" value="Genomic_DNA"/>
</dbReference>
<evidence type="ECO:0000313" key="2">
    <source>
        <dbReference type="Proteomes" id="UP000267049"/>
    </source>
</evidence>
<dbReference type="AlphaFoldDB" id="A0A3M8SQU4"/>
<dbReference type="InterPro" id="IPR006637">
    <property type="entry name" value="ChW"/>
</dbReference>
<gene>
    <name evidence="1" type="ORF">EER27_11175</name>
</gene>
<organism evidence="1 2">
    <name type="scientific">Montanilutibacter psychrotolerans</name>
    <dbReference type="NCBI Taxonomy" id="1327343"/>
    <lineage>
        <taxon>Bacteria</taxon>
        <taxon>Pseudomonadati</taxon>
        <taxon>Pseudomonadota</taxon>
        <taxon>Gammaproteobacteria</taxon>
        <taxon>Lysobacterales</taxon>
        <taxon>Lysobacteraceae</taxon>
        <taxon>Montanilutibacter</taxon>
    </lineage>
</organism>
<proteinExistence type="predicted"/>
<dbReference type="Pfam" id="PF07538">
    <property type="entry name" value="ChW"/>
    <property type="match status" value="2"/>
</dbReference>
<dbReference type="SUPFAM" id="SSF50370">
    <property type="entry name" value="Ricin B-like lectins"/>
    <property type="match status" value="1"/>
</dbReference>
<dbReference type="InterPro" id="IPR035992">
    <property type="entry name" value="Ricin_B-like_lectins"/>
</dbReference>
<dbReference type="Proteomes" id="UP000267049">
    <property type="component" value="Unassembled WGS sequence"/>
</dbReference>
<dbReference type="CDD" id="cd00161">
    <property type="entry name" value="beta-trefoil_Ricin-like"/>
    <property type="match status" value="1"/>
</dbReference>
<accession>A0A3M8SQU4</accession>
<evidence type="ECO:0000313" key="1">
    <source>
        <dbReference type="EMBL" id="RNF83075.1"/>
    </source>
</evidence>
<reference evidence="1 2" key="1">
    <citation type="submission" date="2018-11" db="EMBL/GenBank/DDBJ databases">
        <title>Lysobacter cryohumiis sp. nov., isolated from soil in the Tianshan Mountains, Xinjiang, China.</title>
        <authorList>
            <person name="Luo Y."/>
            <person name="Sheng H."/>
        </authorList>
    </citation>
    <scope>NUCLEOTIDE SEQUENCE [LARGE SCALE GENOMIC DNA]</scope>
    <source>
        <strain evidence="1 2">ZS60</strain>
    </source>
</reference>
<keyword evidence="2" id="KW-1185">Reference proteome</keyword>
<dbReference type="OrthoDB" id="5511699at2"/>
<sequence length="729" mass="77981">MTHPDFDVLDQIEDIGEVHADPVDFDVLAHIEGTGDVHAGPGDYAGTRGKKKFMEGFAVTFKSRIEGVGLRYRAHLTGSGDTAWVKDGSYVGTRGSRKAVEGFSIELSGPQLARYDVLYMTHVRDSGDSAWVSNGAYCGTRLENRPVEGLAVKIVARVPQYVTLISKAASGSGKSLVITAPLDGTSVRVSAPTGSDLQLWDRRPVKGGQGFVLINKARPGLCIARGPGQPTELKDVALIDTDDTCVWRDDNVPGPFNAINSWTHWELKLNMAGNPPYADKDNQLIVFPWARGAANELWRQNKLTYDLVAGSDDQALNTVSQAIYRGCYPRVFKGSLAVGRSGIVTVGYDILDAPVFNLTPSTLFEEHVREQMTALFNNTGLPYSASAIDGVATTISVGIAGLTLSVEGDKPVSVKASLQIAAGIQFNSDSSLSLELKLGALDIPGHPDLAKLLDEVFVPLLLAVLNKTILSQIAIPAIDLLGIKFSTPVLGSRYPHVLAATSKVPDATLLPPPTSWPRGKVFAGADETVLNSVSAAALSSVRVSDDWRYSIDIWLCDVKLDAHYDIHFSNPKFTVTPKSGNTYKVAIDLGGYARFNAKCGFIDATPGAGANGTVEATAAVSVSHDNKVMLTFKSLDHISLRWNFNGLPSWMDAVLSEILGAFDPVVMASITAALGGHTFEVYTLPTIDATIAGTTFEIRLKDLELDSKADGAQKALLLVTGAADVRVKA</sequence>
<dbReference type="SMART" id="SM00728">
    <property type="entry name" value="ChW"/>
    <property type="match status" value="2"/>
</dbReference>
<name>A0A3M8SQU4_9GAMM</name>
<comment type="caution">
    <text evidence="1">The sequence shown here is derived from an EMBL/GenBank/DDBJ whole genome shotgun (WGS) entry which is preliminary data.</text>
</comment>
<protein>
    <submittedName>
        <fullName evidence="1">Uncharacterized protein</fullName>
    </submittedName>
</protein>
<dbReference type="RefSeq" id="WP_123088207.1">
    <property type="nucleotide sequence ID" value="NZ_RIBS01000005.1"/>
</dbReference>